<dbReference type="OrthoDB" id="4393931at2"/>
<evidence type="ECO:0000313" key="2">
    <source>
        <dbReference type="Proteomes" id="UP000002207"/>
    </source>
</evidence>
<dbReference type="InParanoid" id="C1F1Z0"/>
<name>C1F1Z0_ACIC5</name>
<dbReference type="HOGENOM" id="CLU_044180_2_0_0"/>
<reference evidence="1 2" key="1">
    <citation type="journal article" date="2009" name="Appl. Environ. Microbiol.">
        <title>Three genomes from the phylum Acidobacteria provide insight into the lifestyles of these microorganisms in soils.</title>
        <authorList>
            <person name="Ward N.L."/>
            <person name="Challacombe J.F."/>
            <person name="Janssen P.H."/>
            <person name="Henrissat B."/>
            <person name="Coutinho P.M."/>
            <person name="Wu M."/>
            <person name="Xie G."/>
            <person name="Haft D.H."/>
            <person name="Sait M."/>
            <person name="Badger J."/>
            <person name="Barabote R.D."/>
            <person name="Bradley B."/>
            <person name="Brettin T.S."/>
            <person name="Brinkac L.M."/>
            <person name="Bruce D."/>
            <person name="Creasy T."/>
            <person name="Daugherty S.C."/>
            <person name="Davidsen T.M."/>
            <person name="DeBoy R.T."/>
            <person name="Detter J.C."/>
            <person name="Dodson R.J."/>
            <person name="Durkin A.S."/>
            <person name="Ganapathy A."/>
            <person name="Gwinn-Giglio M."/>
            <person name="Han C.S."/>
            <person name="Khouri H."/>
            <person name="Kiss H."/>
            <person name="Kothari S.P."/>
            <person name="Madupu R."/>
            <person name="Nelson K.E."/>
            <person name="Nelson W.C."/>
            <person name="Paulsen I."/>
            <person name="Penn K."/>
            <person name="Ren Q."/>
            <person name="Rosovitz M.J."/>
            <person name="Selengut J.D."/>
            <person name="Shrivastava S."/>
            <person name="Sullivan S.A."/>
            <person name="Tapia R."/>
            <person name="Thompson L.S."/>
            <person name="Watkins K.L."/>
            <person name="Yang Q."/>
            <person name="Yu C."/>
            <person name="Zafar N."/>
            <person name="Zhou L."/>
            <person name="Kuske C.R."/>
        </authorList>
    </citation>
    <scope>NUCLEOTIDE SEQUENCE [LARGE SCALE GENOMIC DNA]</scope>
    <source>
        <strain evidence="2">ATCC 51196 / DSM 11244 / BCRC 80197 / JCM 7670 / NBRC 15755 / NCIMB 13165 / 161</strain>
    </source>
</reference>
<dbReference type="Pfam" id="PF18845">
    <property type="entry name" value="baeRF_family3"/>
    <property type="match status" value="1"/>
</dbReference>
<accession>C1F1Z0</accession>
<dbReference type="KEGG" id="aca:ACP_2536"/>
<dbReference type="eggNOG" id="COG1503">
    <property type="taxonomic scope" value="Bacteria"/>
</dbReference>
<sequence length="380" mass="41709">MDAAEFYDSRHIKNLLPRIGPCLSIYLPLHMDGETHSTLGRRLRNALQQAQSMLTGLPGGAAILPSPDLWQYAKHAEAAGHTGSLAIFDTPGYTAIVQLAGQVASSVHAGEDFYIRPLLEGLQRERTFYLLALSEKHVHLLRCTGAALEDVPLPDQLPHSVWEAGQFSPPDHMLENRAAAGKAAGAKRRIHFSTSAEEERQDAHRSTLFSAVARSVEPLMRKTRSSLMLAGVTRNTCLYRKVCASAALLAEEVEGSPEGFTQEDLHQKALHVWRTHLAAEQEAAWQEVLAAKEADHAVEDPLQLLCAAEHGRIHRLILSSQESGDSSDEMLNHLALETLRHGGDVQVMTDPSAPVKFAVAIVRYANHWSVDGFALDQSIR</sequence>
<dbReference type="Proteomes" id="UP000002207">
    <property type="component" value="Chromosome"/>
</dbReference>
<dbReference type="STRING" id="240015.ACP_2536"/>
<dbReference type="RefSeq" id="WP_015897611.1">
    <property type="nucleotide sequence ID" value="NC_012483.1"/>
</dbReference>
<proteinExistence type="predicted"/>
<dbReference type="InterPro" id="IPR041289">
    <property type="entry name" value="Bact_RF_family3"/>
</dbReference>
<evidence type="ECO:0000313" key="1">
    <source>
        <dbReference type="EMBL" id="ACO33069.1"/>
    </source>
</evidence>
<dbReference type="AlphaFoldDB" id="C1F1Z0"/>
<dbReference type="EMBL" id="CP001472">
    <property type="protein sequence ID" value="ACO33069.1"/>
    <property type="molecule type" value="Genomic_DNA"/>
</dbReference>
<protein>
    <submittedName>
        <fullName evidence="1">Uncharacterized protein</fullName>
    </submittedName>
</protein>
<organism evidence="1 2">
    <name type="scientific">Acidobacterium capsulatum (strain ATCC 51196 / DSM 11244 / BCRC 80197 / JCM 7670 / NBRC 15755 / NCIMB 13165 / 161)</name>
    <dbReference type="NCBI Taxonomy" id="240015"/>
    <lineage>
        <taxon>Bacteria</taxon>
        <taxon>Pseudomonadati</taxon>
        <taxon>Acidobacteriota</taxon>
        <taxon>Terriglobia</taxon>
        <taxon>Terriglobales</taxon>
        <taxon>Acidobacteriaceae</taxon>
        <taxon>Acidobacterium</taxon>
    </lineage>
</organism>
<keyword evidence="2" id="KW-1185">Reference proteome</keyword>
<gene>
    <name evidence="1" type="ordered locus">ACP_2536</name>
</gene>